<dbReference type="Proteomes" id="UP000325849">
    <property type="component" value="Unassembled WGS sequence"/>
</dbReference>
<proteinExistence type="predicted"/>
<accession>A0A5N8VHG1</accession>
<protein>
    <submittedName>
        <fullName evidence="2">Class I SAM-dependent methyltransferase</fullName>
    </submittedName>
</protein>
<gene>
    <name evidence="2" type="ORF">FNH09_26470</name>
</gene>
<dbReference type="InterPro" id="IPR029063">
    <property type="entry name" value="SAM-dependent_MTases_sf"/>
</dbReference>
<dbReference type="PANTHER" id="PTHR42912:SF80">
    <property type="entry name" value="METHYLTRANSFERASE DOMAIN-CONTAINING PROTEIN"/>
    <property type="match status" value="1"/>
</dbReference>
<evidence type="ECO:0000313" key="3">
    <source>
        <dbReference type="Proteomes" id="UP000325849"/>
    </source>
</evidence>
<comment type="caution">
    <text evidence="2">The sequence shown here is derived from an EMBL/GenBank/DDBJ whole genome shotgun (WGS) entry which is preliminary data.</text>
</comment>
<dbReference type="EMBL" id="VJZD01000122">
    <property type="protein sequence ID" value="MPY34660.1"/>
    <property type="molecule type" value="Genomic_DNA"/>
</dbReference>
<dbReference type="Gene3D" id="3.40.50.150">
    <property type="entry name" value="Vaccinia Virus protein VP39"/>
    <property type="match status" value="1"/>
</dbReference>
<keyword evidence="2" id="KW-0808">Transferase</keyword>
<dbReference type="OrthoDB" id="9805171at2"/>
<feature type="domain" description="Methyltransferase" evidence="1">
    <location>
        <begin position="61"/>
        <end position="151"/>
    </location>
</feature>
<dbReference type="AlphaFoldDB" id="A0A5N8VHG1"/>
<reference evidence="2 3" key="1">
    <citation type="submission" date="2019-07" db="EMBL/GenBank/DDBJ databases">
        <title>New species of Amycolatopsis and Streptomyces.</title>
        <authorList>
            <person name="Duangmal K."/>
            <person name="Teo W.F.A."/>
            <person name="Lipun K."/>
        </authorList>
    </citation>
    <scope>NUCLEOTIDE SEQUENCE [LARGE SCALE GENOMIC DNA]</scope>
    <source>
        <strain evidence="2 3">NBRC 109810</strain>
    </source>
</reference>
<evidence type="ECO:0000313" key="2">
    <source>
        <dbReference type="EMBL" id="MPY34660.1"/>
    </source>
</evidence>
<dbReference type="Pfam" id="PF13649">
    <property type="entry name" value="Methyltransf_25"/>
    <property type="match status" value="1"/>
</dbReference>
<dbReference type="GO" id="GO:0032259">
    <property type="term" value="P:methylation"/>
    <property type="evidence" value="ECO:0007669"/>
    <property type="project" value="UniProtKB-KW"/>
</dbReference>
<keyword evidence="2" id="KW-0489">Methyltransferase</keyword>
<name>A0A5N8VHG1_9ACTN</name>
<dbReference type="GO" id="GO:0008168">
    <property type="term" value="F:methyltransferase activity"/>
    <property type="evidence" value="ECO:0007669"/>
    <property type="project" value="UniProtKB-KW"/>
</dbReference>
<sequence length="234" mass="25457">MTSEATAPPAPDTDFLGATRTFYDAVAEDYADRFREELAGRPLERAILGVYAELVGDRGPVADLGCGPGRTTGHLARLGLSVFGLDLSESMLAIARRENPGLRFEQGSMLDLDLADGTLAGALCWYSSIHTPLDRLPDLFAEFHRVLAPGGHLLIAFQVGDEPRHHDRPWGHPVSLHFRRRRPEQIAELLADAGFALRSRTVREPDPALQESVPQAFLIADKPRAAAEAASASE</sequence>
<dbReference type="RefSeq" id="WP_152892298.1">
    <property type="nucleotide sequence ID" value="NZ_VJZD01000122.1"/>
</dbReference>
<organism evidence="2 3">
    <name type="scientific">Streptomyces adustus</name>
    <dbReference type="NCBI Taxonomy" id="1609272"/>
    <lineage>
        <taxon>Bacteria</taxon>
        <taxon>Bacillati</taxon>
        <taxon>Actinomycetota</taxon>
        <taxon>Actinomycetes</taxon>
        <taxon>Kitasatosporales</taxon>
        <taxon>Streptomycetaceae</taxon>
        <taxon>Streptomyces</taxon>
    </lineage>
</organism>
<dbReference type="PANTHER" id="PTHR42912">
    <property type="entry name" value="METHYLTRANSFERASE"/>
    <property type="match status" value="1"/>
</dbReference>
<evidence type="ECO:0000259" key="1">
    <source>
        <dbReference type="Pfam" id="PF13649"/>
    </source>
</evidence>
<dbReference type="SUPFAM" id="SSF53335">
    <property type="entry name" value="S-adenosyl-L-methionine-dependent methyltransferases"/>
    <property type="match status" value="1"/>
</dbReference>
<dbReference type="InterPro" id="IPR050508">
    <property type="entry name" value="Methyltransf_Superfamily"/>
</dbReference>
<keyword evidence="3" id="KW-1185">Reference proteome</keyword>
<dbReference type="CDD" id="cd02440">
    <property type="entry name" value="AdoMet_MTases"/>
    <property type="match status" value="1"/>
</dbReference>
<dbReference type="InterPro" id="IPR041698">
    <property type="entry name" value="Methyltransf_25"/>
</dbReference>